<dbReference type="InterPro" id="IPR027417">
    <property type="entry name" value="P-loop_NTPase"/>
</dbReference>
<reference evidence="2" key="1">
    <citation type="submission" date="2018-07" db="EMBL/GenBank/DDBJ databases">
        <authorList>
            <person name="Quirk P.G."/>
            <person name="Krulwich T.A."/>
        </authorList>
    </citation>
    <scope>NUCLEOTIDE SEQUENCE</scope>
</reference>
<evidence type="ECO:0000259" key="1">
    <source>
        <dbReference type="Pfam" id="PF03976"/>
    </source>
</evidence>
<dbReference type="GO" id="GO:0043751">
    <property type="term" value="F:polyphosphate:AMP phosphotransferase activity"/>
    <property type="evidence" value="ECO:0007669"/>
    <property type="project" value="InterPro"/>
</dbReference>
<feature type="domain" description="Polyphosphate kinase-2-related" evidence="1">
    <location>
        <begin position="266"/>
        <end position="488"/>
    </location>
</feature>
<organism evidence="2">
    <name type="scientific">metagenome</name>
    <dbReference type="NCBI Taxonomy" id="256318"/>
    <lineage>
        <taxon>unclassified sequences</taxon>
        <taxon>metagenomes</taxon>
    </lineage>
</organism>
<dbReference type="InterPro" id="IPR022488">
    <property type="entry name" value="PPK2-related"/>
</dbReference>
<dbReference type="GO" id="GO:0006797">
    <property type="term" value="P:polyphosphate metabolic process"/>
    <property type="evidence" value="ECO:0007669"/>
    <property type="project" value="InterPro"/>
</dbReference>
<evidence type="ECO:0000313" key="2">
    <source>
        <dbReference type="EMBL" id="SUS05716.1"/>
    </source>
</evidence>
<proteinExistence type="predicted"/>
<dbReference type="PANTHER" id="PTHR34383">
    <property type="entry name" value="POLYPHOSPHATE:AMP PHOSPHOTRANSFERASE-RELATED"/>
    <property type="match status" value="1"/>
</dbReference>
<dbReference type="Pfam" id="PF03976">
    <property type="entry name" value="PPK2"/>
    <property type="match status" value="2"/>
</dbReference>
<sequence>MFESAAQVHKIDKATFKAEEAKLREALLDAQFDLIEQKRFAVLIVLAGIDGAGKSAALARLNEWLDPRHVETAVIDEPSPEEAARPPHWRYWRALPAKGKIGIFVGSWYREAFAGSALGGGEEGQLERALAAIARFETMLADEGLLVIKLWLHLSRADQKKRLKEIDSIPGGGRHVVEHRWMHKNYEKLMPVMQNIVRLTSSGDAPWVVVPSADEEYRDLMIGQTVLAAMRKRLDSPPPPKVAAAPVVVAGLDRKTALDALDLSAKLDKARYEKELARYQLRLAELTDAKAFRDVALVVAFEGTDAAGKGGTIRRLTCALDPRKVKVYPIAAPTDEEKAQPYLWRFWRHIPAKGQIAIFDRTWYGRVLVERVEGFCSEADWLRAYAEINDFEEQLRESGVILAKIWLAISKEEQLRRFQDREKVPYKRYKITKEDWRNREKWDAYTQAIGDMVDRTSTDRAPWTLVSSEDKNWARVQVLKTLSDRLEAAL</sequence>
<gene>
    <name evidence="2" type="ORF">DF3PB_2050011</name>
</gene>
<name>A0A380TCB0_9ZZZZ</name>
<dbReference type="SUPFAM" id="SSF52540">
    <property type="entry name" value="P-loop containing nucleoside triphosphate hydrolases"/>
    <property type="match status" value="2"/>
</dbReference>
<dbReference type="AlphaFoldDB" id="A0A380TCB0"/>
<feature type="domain" description="Polyphosphate kinase-2-related" evidence="1">
    <location>
        <begin position="11"/>
        <end position="232"/>
    </location>
</feature>
<dbReference type="Gene3D" id="3.40.50.300">
    <property type="entry name" value="P-loop containing nucleotide triphosphate hydrolases"/>
    <property type="match status" value="2"/>
</dbReference>
<dbReference type="EMBL" id="UIDG01000119">
    <property type="protein sequence ID" value="SUS05716.1"/>
    <property type="molecule type" value="Genomic_DNA"/>
</dbReference>
<keyword evidence="2" id="KW-0808">Transferase</keyword>
<dbReference type="PANTHER" id="PTHR34383:SF3">
    <property type="entry name" value="POLYPHOSPHATE:AMP PHOSPHOTRANSFERASE"/>
    <property type="match status" value="1"/>
</dbReference>
<accession>A0A380TCB0</accession>
<dbReference type="InterPro" id="IPR022489">
    <property type="entry name" value="PolyP_AMP_Tfrase"/>
</dbReference>
<dbReference type="NCBIfam" id="TIGR03708">
    <property type="entry name" value="poly_P_AMP_trns"/>
    <property type="match status" value="1"/>
</dbReference>
<protein>
    <submittedName>
        <fullName evidence="2">Polyphosphate:AMP phosphotransferase</fullName>
    </submittedName>
</protein>